<keyword evidence="3" id="KW-1185">Reference proteome</keyword>
<keyword evidence="1" id="KW-0812">Transmembrane</keyword>
<gene>
    <name evidence="2" type="ORF">K443DRAFT_107122</name>
</gene>
<protein>
    <submittedName>
        <fullName evidence="2">Uncharacterized protein</fullName>
    </submittedName>
</protein>
<sequence length="63" mass="7636">CPLFHTTKPCSVRFVYYKLCSVCIFLLLQKFVVVRFFISKVYSVRFFRLQNFVMSALFHYKIL</sequence>
<proteinExistence type="predicted"/>
<dbReference type="HOGENOM" id="CLU_172945_3_0_1"/>
<evidence type="ECO:0000313" key="3">
    <source>
        <dbReference type="Proteomes" id="UP000054477"/>
    </source>
</evidence>
<keyword evidence="1" id="KW-1133">Transmembrane helix</keyword>
<dbReference type="AlphaFoldDB" id="A0A0C9X5L3"/>
<reference evidence="3" key="2">
    <citation type="submission" date="2015-01" db="EMBL/GenBank/DDBJ databases">
        <title>Evolutionary Origins and Diversification of the Mycorrhizal Mutualists.</title>
        <authorList>
            <consortium name="DOE Joint Genome Institute"/>
            <consortium name="Mycorrhizal Genomics Consortium"/>
            <person name="Kohler A."/>
            <person name="Kuo A."/>
            <person name="Nagy L.G."/>
            <person name="Floudas D."/>
            <person name="Copeland A."/>
            <person name="Barry K.W."/>
            <person name="Cichocki N."/>
            <person name="Veneault-Fourrey C."/>
            <person name="LaButti K."/>
            <person name="Lindquist E.A."/>
            <person name="Lipzen A."/>
            <person name="Lundell T."/>
            <person name="Morin E."/>
            <person name="Murat C."/>
            <person name="Riley R."/>
            <person name="Ohm R."/>
            <person name="Sun H."/>
            <person name="Tunlid A."/>
            <person name="Henrissat B."/>
            <person name="Grigoriev I.V."/>
            <person name="Hibbett D.S."/>
            <person name="Martin F."/>
        </authorList>
    </citation>
    <scope>NUCLEOTIDE SEQUENCE [LARGE SCALE GENOMIC DNA]</scope>
    <source>
        <strain evidence="3">LaAM-08-1</strain>
    </source>
</reference>
<accession>A0A0C9X5L3</accession>
<feature type="transmembrane region" description="Helical" evidence="1">
    <location>
        <begin position="15"/>
        <end position="38"/>
    </location>
</feature>
<evidence type="ECO:0000256" key="1">
    <source>
        <dbReference type="SAM" id="Phobius"/>
    </source>
</evidence>
<feature type="non-terminal residue" evidence="2">
    <location>
        <position position="63"/>
    </location>
</feature>
<reference evidence="2 3" key="1">
    <citation type="submission" date="2014-04" db="EMBL/GenBank/DDBJ databases">
        <authorList>
            <consortium name="DOE Joint Genome Institute"/>
            <person name="Kuo A."/>
            <person name="Kohler A."/>
            <person name="Nagy L.G."/>
            <person name="Floudas D."/>
            <person name="Copeland A."/>
            <person name="Barry K.W."/>
            <person name="Cichocki N."/>
            <person name="Veneault-Fourrey C."/>
            <person name="LaButti K."/>
            <person name="Lindquist E.A."/>
            <person name="Lipzen A."/>
            <person name="Lundell T."/>
            <person name="Morin E."/>
            <person name="Murat C."/>
            <person name="Sun H."/>
            <person name="Tunlid A."/>
            <person name="Henrissat B."/>
            <person name="Grigoriev I.V."/>
            <person name="Hibbett D.S."/>
            <person name="Martin F."/>
            <person name="Nordberg H.P."/>
            <person name="Cantor M.N."/>
            <person name="Hua S.X."/>
        </authorList>
    </citation>
    <scope>NUCLEOTIDE SEQUENCE [LARGE SCALE GENOMIC DNA]</scope>
    <source>
        <strain evidence="2 3">LaAM-08-1</strain>
    </source>
</reference>
<dbReference type="Proteomes" id="UP000054477">
    <property type="component" value="Unassembled WGS sequence"/>
</dbReference>
<name>A0A0C9X5L3_9AGAR</name>
<evidence type="ECO:0000313" key="2">
    <source>
        <dbReference type="EMBL" id="KIJ96548.1"/>
    </source>
</evidence>
<keyword evidence="1" id="KW-0472">Membrane</keyword>
<dbReference type="EMBL" id="KN838718">
    <property type="protein sequence ID" value="KIJ96548.1"/>
    <property type="molecule type" value="Genomic_DNA"/>
</dbReference>
<organism evidence="2 3">
    <name type="scientific">Laccaria amethystina LaAM-08-1</name>
    <dbReference type="NCBI Taxonomy" id="1095629"/>
    <lineage>
        <taxon>Eukaryota</taxon>
        <taxon>Fungi</taxon>
        <taxon>Dikarya</taxon>
        <taxon>Basidiomycota</taxon>
        <taxon>Agaricomycotina</taxon>
        <taxon>Agaricomycetes</taxon>
        <taxon>Agaricomycetidae</taxon>
        <taxon>Agaricales</taxon>
        <taxon>Agaricineae</taxon>
        <taxon>Hydnangiaceae</taxon>
        <taxon>Laccaria</taxon>
    </lineage>
</organism>